<dbReference type="GO" id="GO:0009088">
    <property type="term" value="P:threonine biosynthetic process"/>
    <property type="evidence" value="ECO:0007669"/>
    <property type="project" value="UniProtKB-UniRule"/>
</dbReference>
<dbReference type="AlphaFoldDB" id="A0A7C3LTM5"/>
<evidence type="ECO:0000256" key="4">
    <source>
        <dbReference type="ARBA" id="ARBA00023239"/>
    </source>
</evidence>
<evidence type="ECO:0000256" key="2">
    <source>
        <dbReference type="ARBA" id="ARBA00005517"/>
    </source>
</evidence>
<dbReference type="GO" id="GO:0009097">
    <property type="term" value="P:isoleucine biosynthetic process"/>
    <property type="evidence" value="ECO:0007669"/>
    <property type="project" value="TreeGrafter"/>
</dbReference>
<dbReference type="Gene3D" id="3.40.50.1100">
    <property type="match status" value="2"/>
</dbReference>
<keyword evidence="4 8" id="KW-0456">Lyase</keyword>
<comment type="caution">
    <text evidence="8">The sequence shown here is derived from an EMBL/GenBank/DDBJ whole genome shotgun (WGS) entry which is preliminary data.</text>
</comment>
<dbReference type="NCBIfam" id="TIGR00260">
    <property type="entry name" value="thrC"/>
    <property type="match status" value="1"/>
</dbReference>
<dbReference type="PANTHER" id="PTHR48078:SF6">
    <property type="entry name" value="L-THREONINE DEHYDRATASE CATABOLIC TDCB"/>
    <property type="match status" value="1"/>
</dbReference>
<sequence length="427" mass="46072">MNNPSASPQPSPEGKKGLSLMKGLKCRECGRIYDLAAIHVCDFCFGPLEVDYDYEAIKKILSRGEIEKGPDSLWRYKYLLPIQEEPTIGLHAGMTPLVRAERLGKALGLKNLYVKNDTVNHPTLSFKDRVVAVAINRARELGFRTVACASTGNLANSVSAHAASAGMDCYVFIPHDLEAGKVLGNLIYKPTVVSVKGNYDDVNRLCSEIGAEYPWAFVNINIRPYYAEGSKTMAFETAEQLGWRVPDQVVVPIASGSLLTKIWKGFQEFSNLGLVKAHPELRVNGAQAEGCSPVYQAFAAGRTQFIPVKPKTIAKSLAIGNPADGYYALDVIGKSRGQVEAASDPEIVRGMVLLAETEGIFAETAGGVTVACLKKLAEKGAIRPDDLTVAYITGNGLKTMEALTGCLPEPVGIDPNLASFQKIVHPS</sequence>
<accession>A0A7C3LTM5</accession>
<dbReference type="InterPro" id="IPR036052">
    <property type="entry name" value="TrpB-like_PALP_sf"/>
</dbReference>
<dbReference type="PANTHER" id="PTHR48078">
    <property type="entry name" value="THREONINE DEHYDRATASE, MITOCHONDRIAL-RELATED"/>
    <property type="match status" value="1"/>
</dbReference>
<dbReference type="GO" id="GO:0004795">
    <property type="term" value="F:threonine synthase activity"/>
    <property type="evidence" value="ECO:0007669"/>
    <property type="project" value="UniProtKB-UniRule"/>
</dbReference>
<dbReference type="Pfam" id="PF00291">
    <property type="entry name" value="PALP"/>
    <property type="match status" value="1"/>
</dbReference>
<evidence type="ECO:0000256" key="5">
    <source>
        <dbReference type="NCBIfam" id="TIGR00260"/>
    </source>
</evidence>
<proteinExistence type="inferred from homology"/>
<dbReference type="EC" id="4.2.3.1" evidence="5"/>
<reference evidence="8" key="1">
    <citation type="journal article" date="2020" name="mSystems">
        <title>Genome- and Community-Level Interaction Insights into Carbon Utilization and Element Cycling Functions of Hydrothermarchaeota in Hydrothermal Sediment.</title>
        <authorList>
            <person name="Zhou Z."/>
            <person name="Liu Y."/>
            <person name="Xu W."/>
            <person name="Pan J."/>
            <person name="Luo Z.H."/>
            <person name="Li M."/>
        </authorList>
    </citation>
    <scope>NUCLEOTIDE SEQUENCE [LARGE SCALE GENOMIC DNA]</scope>
    <source>
        <strain evidence="8">SpSt-902</strain>
    </source>
</reference>
<dbReference type="CDD" id="cd01563">
    <property type="entry name" value="Thr-synth_1"/>
    <property type="match status" value="1"/>
</dbReference>
<dbReference type="GO" id="GO:0006565">
    <property type="term" value="P:L-serine catabolic process"/>
    <property type="evidence" value="ECO:0007669"/>
    <property type="project" value="TreeGrafter"/>
</dbReference>
<gene>
    <name evidence="8" type="ORF">ENX03_09915</name>
</gene>
<dbReference type="GO" id="GO:0003941">
    <property type="term" value="F:L-serine ammonia-lyase activity"/>
    <property type="evidence" value="ECO:0007669"/>
    <property type="project" value="TreeGrafter"/>
</dbReference>
<dbReference type="InterPro" id="IPR004450">
    <property type="entry name" value="Thr_synthase-like"/>
</dbReference>
<evidence type="ECO:0000313" key="8">
    <source>
        <dbReference type="EMBL" id="HFT94222.1"/>
    </source>
</evidence>
<dbReference type="EMBL" id="DTMM01000215">
    <property type="protein sequence ID" value="HFT94222.1"/>
    <property type="molecule type" value="Genomic_DNA"/>
</dbReference>
<feature type="domain" description="Tryptophan synthase beta chain-like PALP" evidence="7">
    <location>
        <begin position="90"/>
        <end position="394"/>
    </location>
</feature>
<comment type="similarity">
    <text evidence="2">Belongs to the threonine synthase family.</text>
</comment>
<protein>
    <recommendedName>
        <fullName evidence="5">Threonine synthase</fullName>
        <ecNumber evidence="5">4.2.3.1</ecNumber>
    </recommendedName>
</protein>
<keyword evidence="3 6" id="KW-0663">Pyridoxal phosphate</keyword>
<dbReference type="SUPFAM" id="SSF53686">
    <property type="entry name" value="Tryptophan synthase beta subunit-like PLP-dependent enzymes"/>
    <property type="match status" value="1"/>
</dbReference>
<dbReference type="InterPro" id="IPR001926">
    <property type="entry name" value="TrpB-like_PALP"/>
</dbReference>
<dbReference type="InterPro" id="IPR050147">
    <property type="entry name" value="Ser/Thr_Dehydratase"/>
</dbReference>
<evidence type="ECO:0000256" key="6">
    <source>
        <dbReference type="PIRSR" id="PIRSR604450-51"/>
    </source>
</evidence>
<feature type="modified residue" description="N6-(pyridoxal phosphate)lysine" evidence="6">
    <location>
        <position position="127"/>
    </location>
</feature>
<dbReference type="FunFam" id="3.40.50.1100:FF:000012">
    <property type="entry name" value="Threonine synthase"/>
    <property type="match status" value="1"/>
</dbReference>
<evidence type="ECO:0000259" key="7">
    <source>
        <dbReference type="Pfam" id="PF00291"/>
    </source>
</evidence>
<comment type="cofactor">
    <cofactor evidence="1 6">
        <name>pyridoxal 5'-phosphate</name>
        <dbReference type="ChEBI" id="CHEBI:597326"/>
    </cofactor>
</comment>
<evidence type="ECO:0000256" key="3">
    <source>
        <dbReference type="ARBA" id="ARBA00022898"/>
    </source>
</evidence>
<dbReference type="GO" id="GO:0006567">
    <property type="term" value="P:L-threonine catabolic process"/>
    <property type="evidence" value="ECO:0007669"/>
    <property type="project" value="TreeGrafter"/>
</dbReference>
<dbReference type="GO" id="GO:0004794">
    <property type="term" value="F:threonine deaminase activity"/>
    <property type="evidence" value="ECO:0007669"/>
    <property type="project" value="TreeGrafter"/>
</dbReference>
<organism evidence="8">
    <name type="scientific">Leptospirillum ferriphilum</name>
    <dbReference type="NCBI Taxonomy" id="178606"/>
    <lineage>
        <taxon>Bacteria</taxon>
        <taxon>Pseudomonadati</taxon>
        <taxon>Nitrospirota</taxon>
        <taxon>Nitrospiria</taxon>
        <taxon>Nitrospirales</taxon>
        <taxon>Nitrospiraceae</taxon>
        <taxon>Leptospirillum</taxon>
    </lineage>
</organism>
<evidence type="ECO:0000256" key="1">
    <source>
        <dbReference type="ARBA" id="ARBA00001933"/>
    </source>
</evidence>
<name>A0A7C3LTM5_9BACT</name>